<dbReference type="AlphaFoldDB" id="A0A5B2VX32"/>
<feature type="region of interest" description="Disordered" evidence="4">
    <location>
        <begin position="799"/>
        <end position="821"/>
    </location>
</feature>
<dbReference type="EMBL" id="VUOC01000002">
    <property type="protein sequence ID" value="KAA2243168.1"/>
    <property type="molecule type" value="Genomic_DNA"/>
</dbReference>
<dbReference type="Pfam" id="PF13620">
    <property type="entry name" value="CarboxypepD_reg"/>
    <property type="match status" value="1"/>
</dbReference>
<dbReference type="PANTHER" id="PTHR40980">
    <property type="entry name" value="PLUG DOMAIN-CONTAINING PROTEIN"/>
    <property type="match status" value="1"/>
</dbReference>
<evidence type="ECO:0000256" key="1">
    <source>
        <dbReference type="ARBA" id="ARBA00004442"/>
    </source>
</evidence>
<dbReference type="Gene3D" id="2.40.170.20">
    <property type="entry name" value="TonB-dependent receptor, beta-barrel domain"/>
    <property type="match status" value="1"/>
</dbReference>
<dbReference type="PANTHER" id="PTHR40980:SF4">
    <property type="entry name" value="TONB-DEPENDENT RECEPTOR-LIKE BETA-BARREL DOMAIN-CONTAINING PROTEIN"/>
    <property type="match status" value="1"/>
</dbReference>
<dbReference type="InterPro" id="IPR008969">
    <property type="entry name" value="CarboxyPept-like_regulatory"/>
</dbReference>
<keyword evidence="5" id="KW-1133">Transmembrane helix</keyword>
<evidence type="ECO:0000256" key="3">
    <source>
        <dbReference type="ARBA" id="ARBA00023237"/>
    </source>
</evidence>
<dbReference type="Proteomes" id="UP000324611">
    <property type="component" value="Unassembled WGS sequence"/>
</dbReference>
<dbReference type="InterPro" id="IPR041700">
    <property type="entry name" value="OMP_b-brl_3"/>
</dbReference>
<evidence type="ECO:0000256" key="4">
    <source>
        <dbReference type="SAM" id="MobiDB-lite"/>
    </source>
</evidence>
<evidence type="ECO:0000256" key="2">
    <source>
        <dbReference type="ARBA" id="ARBA00023136"/>
    </source>
</evidence>
<keyword evidence="8" id="KW-1185">Reference proteome</keyword>
<organism evidence="7 8">
    <name type="scientific">Chitinophaga agrisoli</name>
    <dbReference type="NCBI Taxonomy" id="2607653"/>
    <lineage>
        <taxon>Bacteria</taxon>
        <taxon>Pseudomonadati</taxon>
        <taxon>Bacteroidota</taxon>
        <taxon>Chitinophagia</taxon>
        <taxon>Chitinophagales</taxon>
        <taxon>Chitinophagaceae</taxon>
        <taxon>Chitinophaga</taxon>
    </lineage>
</organism>
<keyword evidence="7" id="KW-0675">Receptor</keyword>
<evidence type="ECO:0000259" key="6">
    <source>
        <dbReference type="Pfam" id="PF14905"/>
    </source>
</evidence>
<keyword evidence="3" id="KW-0998">Cell outer membrane</keyword>
<dbReference type="SUPFAM" id="SSF56935">
    <property type="entry name" value="Porins"/>
    <property type="match status" value="1"/>
</dbReference>
<keyword evidence="5" id="KW-0812">Transmembrane</keyword>
<dbReference type="RefSeq" id="WP_149838043.1">
    <property type="nucleotide sequence ID" value="NZ_VUOC01000002.1"/>
</dbReference>
<protein>
    <submittedName>
        <fullName evidence="7">TonB-dependent receptor</fullName>
    </submittedName>
</protein>
<evidence type="ECO:0000313" key="8">
    <source>
        <dbReference type="Proteomes" id="UP000324611"/>
    </source>
</evidence>
<keyword evidence="2 5" id="KW-0472">Membrane</keyword>
<feature type="domain" description="Outer membrane protein beta-barrel" evidence="6">
    <location>
        <begin position="390"/>
        <end position="792"/>
    </location>
</feature>
<evidence type="ECO:0000256" key="5">
    <source>
        <dbReference type="SAM" id="Phobius"/>
    </source>
</evidence>
<dbReference type="Pfam" id="PF14905">
    <property type="entry name" value="OMP_b-brl_3"/>
    <property type="match status" value="1"/>
</dbReference>
<dbReference type="InterPro" id="IPR036942">
    <property type="entry name" value="Beta-barrel_TonB_sf"/>
</dbReference>
<feature type="transmembrane region" description="Helical" evidence="5">
    <location>
        <begin position="12"/>
        <end position="30"/>
    </location>
</feature>
<name>A0A5B2VX32_9BACT</name>
<proteinExistence type="predicted"/>
<reference evidence="7 8" key="1">
    <citation type="submission" date="2019-09" db="EMBL/GenBank/DDBJ databases">
        <title>Chitinophaga ginsengihumi sp. nov., isolated from soil of ginseng rhizosphere.</title>
        <authorList>
            <person name="Lee J."/>
        </authorList>
    </citation>
    <scope>NUCLEOTIDE SEQUENCE [LARGE SCALE GENOMIC DNA]</scope>
    <source>
        <strain evidence="7 8">BN140078</strain>
    </source>
</reference>
<accession>A0A5B2VX32</accession>
<dbReference type="GO" id="GO:0009279">
    <property type="term" value="C:cell outer membrane"/>
    <property type="evidence" value="ECO:0007669"/>
    <property type="project" value="UniProtKB-SubCell"/>
</dbReference>
<gene>
    <name evidence="7" type="ORF">F0L74_11680</name>
</gene>
<comment type="caution">
    <text evidence="7">The sequence shown here is derived from an EMBL/GenBank/DDBJ whole genome shotgun (WGS) entry which is preliminary data.</text>
</comment>
<evidence type="ECO:0000313" key="7">
    <source>
        <dbReference type="EMBL" id="KAA2243168.1"/>
    </source>
</evidence>
<reference evidence="7 8" key="2">
    <citation type="submission" date="2019-09" db="EMBL/GenBank/DDBJ databases">
        <authorList>
            <person name="Jin C."/>
        </authorList>
    </citation>
    <scope>NUCLEOTIDE SEQUENCE [LARGE SCALE GENOMIC DNA]</scope>
    <source>
        <strain evidence="7 8">BN140078</strain>
    </source>
</reference>
<sequence length="821" mass="91325">MQVSACHKQKRALGYMLVFTISFFMLGKTICQAQSRVHGKVVDKNDHGIANANVLLLRSTDSSLVKGLVLPASGEYQFENIAEGRYLVMSTFTGFKQVYTPSFTINGGQQVRLEKLILAETAVQLGAVTVTSRKPVFEQKIDRLVINVENSITAAGNTALDVLERSPGVTVDRQNNAVSMNGKDGVVLMMNGKISYMPVAAAVQMLAGMNAGNIEKIELITTPPANFDAEGNAGYINIILKNSENYGTNGSYSATLGYGQGVVDAATVVLNHRSGKINVFGDLSFSEVRTTPYIYSYREISNGDEITKIFANTDRHATVTNGNGRVGLDYQLSSRTVLGGLLTGYYNKYAMNALNTNTITTDDQLDTLISIRNNEKNRWKNYSGNINLQHNFTKDEKLTLNLDYIRYSNNQPVEYFNSYYDGAGNFLFEEDTRSGKLTPITLWVAAADYATTLGKNVQLEAGLKGTKSTFTNDISFERLQQNTWTKDPTASALYSLDEKYGAAYASFNITVDKKTTIKAGLRYEYTTSNLGTVEVKDIVDRKYGNLFPTLFISRKINEDNTVNVSYTRRITRPPFNALAPFTYYGSPNTLITGNPSLQPAISNMVKVDYTFKKFLFSLSFTQDDDAITNFQPHIDSVTNFLVLYPENLVNARVIALVVSAPVDVNKWWSMQWNLTALGRQTNGIYQGESVRLQHGNLNINTVQKFKLPKGFSVEASAFYQSRNLNGISVTKPFGTLDIGIKKTLPRNKGSFVLNGANLLKTLVFRPETNLPELNLRTRTYLRFFGRTVKLTYTRTFGNDKLKGKRNRDTGAEDEKGRVQTQ</sequence>
<dbReference type="Gene3D" id="2.60.40.1120">
    <property type="entry name" value="Carboxypeptidase-like, regulatory domain"/>
    <property type="match status" value="1"/>
</dbReference>
<dbReference type="SUPFAM" id="SSF49464">
    <property type="entry name" value="Carboxypeptidase regulatory domain-like"/>
    <property type="match status" value="1"/>
</dbReference>
<comment type="subcellular location">
    <subcellularLocation>
        <location evidence="1">Cell outer membrane</location>
    </subcellularLocation>
</comment>